<accession>A0A367KZL1</accession>
<keyword evidence="3" id="KW-1185">Reference proteome</keyword>
<sequence length="76" mass="8261">MSTFWPPKEACGFLGADSPYNWEADVKDSAGTQGEESCNPAVRISGGDQRGLPSSSYSVDRARLRLAFLYETDGLK</sequence>
<evidence type="ECO:0000313" key="3">
    <source>
        <dbReference type="Proteomes" id="UP000253664"/>
    </source>
</evidence>
<reference evidence="2 3" key="1">
    <citation type="journal article" date="2015" name="BMC Genomics">
        <title>Insights from the genome of Ophiocordyceps polyrhachis-furcata to pathogenicity and host specificity in insect fungi.</title>
        <authorList>
            <person name="Wichadakul D."/>
            <person name="Kobmoo N."/>
            <person name="Ingsriswang S."/>
            <person name="Tangphatsornruang S."/>
            <person name="Chantasingh D."/>
            <person name="Luangsa-ard J.J."/>
            <person name="Eurwilaichitr L."/>
        </authorList>
    </citation>
    <scope>NUCLEOTIDE SEQUENCE [LARGE SCALE GENOMIC DNA]</scope>
    <source>
        <strain evidence="2 3">BCC 54312</strain>
    </source>
</reference>
<dbReference type="EMBL" id="LKCN02000026">
    <property type="protein sequence ID" value="RCI07619.1"/>
    <property type="molecule type" value="Genomic_DNA"/>
</dbReference>
<comment type="caution">
    <text evidence="2">The sequence shown here is derived from an EMBL/GenBank/DDBJ whole genome shotgun (WGS) entry which is preliminary data.</text>
</comment>
<proteinExistence type="predicted"/>
<gene>
    <name evidence="2" type="ORF">L249_1679</name>
</gene>
<protein>
    <submittedName>
        <fullName evidence="2">Uncharacterized protein</fullName>
    </submittedName>
</protein>
<dbReference type="AlphaFoldDB" id="A0A367KZL1"/>
<dbReference type="Proteomes" id="UP000253664">
    <property type="component" value="Unassembled WGS sequence"/>
</dbReference>
<feature type="region of interest" description="Disordered" evidence="1">
    <location>
        <begin position="25"/>
        <end position="55"/>
    </location>
</feature>
<evidence type="ECO:0000313" key="2">
    <source>
        <dbReference type="EMBL" id="RCI07619.1"/>
    </source>
</evidence>
<evidence type="ECO:0000256" key="1">
    <source>
        <dbReference type="SAM" id="MobiDB-lite"/>
    </source>
</evidence>
<organism evidence="2 3">
    <name type="scientific">Ophiocordyceps polyrhachis-furcata BCC 54312</name>
    <dbReference type="NCBI Taxonomy" id="1330021"/>
    <lineage>
        <taxon>Eukaryota</taxon>
        <taxon>Fungi</taxon>
        <taxon>Dikarya</taxon>
        <taxon>Ascomycota</taxon>
        <taxon>Pezizomycotina</taxon>
        <taxon>Sordariomycetes</taxon>
        <taxon>Hypocreomycetidae</taxon>
        <taxon>Hypocreales</taxon>
        <taxon>Ophiocordycipitaceae</taxon>
        <taxon>Ophiocordyceps</taxon>
    </lineage>
</organism>
<name>A0A367KZL1_9HYPO</name>